<proteinExistence type="predicted"/>
<sequence length="386" mass="44532">MTEKLNIPITLSMQSQNKIIMACAGSGKTWGICQDAINTPHGAKKVLMVSFTNKGVESLRNEYEKQNYGVVDQHIKIHSWYQFLLKDLIKPYQSFFLEDINIIRSFDFSNMYGARDFSKKNTLPYFLNKSGDVKANKASEFVVYLNEKSNGAVIKRLEEIYSCIYIDELQDLTGRDIELLELLLKSSIRVYCVGDYKQSTLKTHNAKTNKKKSGENIFGYLETLKDSHHLEIIKNNKSKRFIQDIADFANLVYPGDPITSVKEDSLEYMGVYQITRKNIDDYIRYFQPKVLIYDKRTSTSGYMSLNFGVSKGMTLDRSIIFPNGPLKKFLKDPTKSLSTPHKYFVGVTRSKYSLVFVVDKLIENRYFKRETMKVGDKVIDVAKFYL</sequence>
<dbReference type="RefSeq" id="WP_062445981.1">
    <property type="nucleotide sequence ID" value="NZ_CTEA01000005.1"/>
</dbReference>
<dbReference type="PANTHER" id="PTHR11070">
    <property type="entry name" value="UVRD / RECB / PCRA DNA HELICASE FAMILY MEMBER"/>
    <property type="match status" value="1"/>
</dbReference>
<dbReference type="Gene3D" id="3.40.50.300">
    <property type="entry name" value="P-loop containing nucleotide triphosphate hydrolases"/>
    <property type="match status" value="1"/>
</dbReference>
<dbReference type="InterPro" id="IPR027417">
    <property type="entry name" value="P-loop_NTPase"/>
</dbReference>
<dbReference type="SUPFAM" id="SSF52540">
    <property type="entry name" value="P-loop containing nucleoside triphosphate hydrolases"/>
    <property type="match status" value="1"/>
</dbReference>
<reference evidence="2" key="1">
    <citation type="journal article" date="2019" name="Int. J. Syst. Evol. Microbiol.">
        <title>The Global Catalogue of Microorganisms (GCM) 10K type strain sequencing project: providing services to taxonomists for standard genome sequencing and annotation.</title>
        <authorList>
            <consortium name="The Broad Institute Genomics Platform"/>
            <consortium name="The Broad Institute Genome Sequencing Center for Infectious Disease"/>
            <person name="Wu L."/>
            <person name="Ma J."/>
        </authorList>
    </citation>
    <scope>NUCLEOTIDE SEQUENCE [LARGE SCALE GENOMIC DNA]</scope>
    <source>
        <strain evidence="2">CCM 7282</strain>
    </source>
</reference>
<protein>
    <recommendedName>
        <fullName evidence="3">DNA helicase</fullName>
    </recommendedName>
</protein>
<comment type="caution">
    <text evidence="1">The sequence shown here is derived from an EMBL/GenBank/DDBJ whole genome shotgun (WGS) entry which is preliminary data.</text>
</comment>
<dbReference type="PANTHER" id="PTHR11070:SF2">
    <property type="entry name" value="ATP-DEPENDENT DNA HELICASE SRS2"/>
    <property type="match status" value="1"/>
</dbReference>
<organism evidence="1 2">
    <name type="scientific">Thalassobacillus devorans</name>
    <dbReference type="NCBI Taxonomy" id="279813"/>
    <lineage>
        <taxon>Bacteria</taxon>
        <taxon>Bacillati</taxon>
        <taxon>Bacillota</taxon>
        <taxon>Bacilli</taxon>
        <taxon>Bacillales</taxon>
        <taxon>Bacillaceae</taxon>
        <taxon>Thalassobacillus</taxon>
    </lineage>
</organism>
<dbReference type="Proteomes" id="UP000619534">
    <property type="component" value="Unassembled WGS sequence"/>
</dbReference>
<gene>
    <name evidence="1" type="ORF">GCM10007216_19920</name>
</gene>
<evidence type="ECO:0000313" key="1">
    <source>
        <dbReference type="EMBL" id="GGC89162.1"/>
    </source>
</evidence>
<keyword evidence="2" id="KW-1185">Reference proteome</keyword>
<evidence type="ECO:0000313" key="2">
    <source>
        <dbReference type="Proteomes" id="UP000619534"/>
    </source>
</evidence>
<dbReference type="EMBL" id="BMCJ01000003">
    <property type="protein sequence ID" value="GGC89162.1"/>
    <property type="molecule type" value="Genomic_DNA"/>
</dbReference>
<name>A0ABQ1P2Q5_9BACI</name>
<dbReference type="Pfam" id="PF13245">
    <property type="entry name" value="AAA_19"/>
    <property type="match status" value="1"/>
</dbReference>
<dbReference type="InterPro" id="IPR000212">
    <property type="entry name" value="DNA_helicase_UvrD/REP"/>
</dbReference>
<evidence type="ECO:0008006" key="3">
    <source>
        <dbReference type="Google" id="ProtNLM"/>
    </source>
</evidence>
<accession>A0ABQ1P2Q5</accession>